<dbReference type="RefSeq" id="XP_056058444.1">
    <property type="nucleotide sequence ID" value="XM_056202936.1"/>
</dbReference>
<dbReference type="KEGG" id="amus:LMH87_005250"/>
<organism evidence="1 2">
    <name type="scientific">Akanthomyces muscarius</name>
    <name type="common">Entomopathogenic fungus</name>
    <name type="synonym">Lecanicillium muscarium</name>
    <dbReference type="NCBI Taxonomy" id="2231603"/>
    <lineage>
        <taxon>Eukaryota</taxon>
        <taxon>Fungi</taxon>
        <taxon>Dikarya</taxon>
        <taxon>Ascomycota</taxon>
        <taxon>Pezizomycotina</taxon>
        <taxon>Sordariomycetes</taxon>
        <taxon>Hypocreomycetidae</taxon>
        <taxon>Hypocreales</taxon>
        <taxon>Cordycipitaceae</taxon>
        <taxon>Akanthomyces</taxon>
    </lineage>
</organism>
<comment type="caution">
    <text evidence="1">The sequence shown here is derived from an EMBL/GenBank/DDBJ whole genome shotgun (WGS) entry which is preliminary data.</text>
</comment>
<sequence>MPKGANLADKTQMWQAAVPRPRVNRQEARVNCYTFKDGIGQDSRPGPRNFASYTRGSGNGVMPWLGASGSDAKIIVSPSV</sequence>
<dbReference type="Proteomes" id="UP001144673">
    <property type="component" value="Chromosome 1"/>
</dbReference>
<protein>
    <submittedName>
        <fullName evidence="1">Uncharacterized protein</fullName>
    </submittedName>
</protein>
<gene>
    <name evidence="1" type="ORF">LMH87_005250</name>
</gene>
<accession>A0A9W8QL02</accession>
<reference evidence="1" key="1">
    <citation type="journal article" date="2023" name="Access Microbiol">
        <title>De-novo genome assembly for Akanthomyces muscarius, a biocontrol agent of insect agricultural pests.</title>
        <authorList>
            <person name="Erdos Z."/>
            <person name="Studholme D.J."/>
            <person name="Raymond B."/>
            <person name="Sharma M."/>
        </authorList>
    </citation>
    <scope>NUCLEOTIDE SEQUENCE</scope>
    <source>
        <strain evidence="1">Ve6</strain>
    </source>
</reference>
<evidence type="ECO:0000313" key="2">
    <source>
        <dbReference type="Proteomes" id="UP001144673"/>
    </source>
</evidence>
<keyword evidence="2" id="KW-1185">Reference proteome</keyword>
<proteinExistence type="predicted"/>
<name>A0A9W8QL02_AKAMU</name>
<dbReference type="EMBL" id="JAJHUN010000001">
    <property type="protein sequence ID" value="KAJ4163529.1"/>
    <property type="molecule type" value="Genomic_DNA"/>
</dbReference>
<dbReference type="GeneID" id="80892409"/>
<evidence type="ECO:0000313" key="1">
    <source>
        <dbReference type="EMBL" id="KAJ4163529.1"/>
    </source>
</evidence>
<dbReference type="AlphaFoldDB" id="A0A9W8QL02"/>